<dbReference type="RefSeq" id="WP_167071037.1">
    <property type="nucleotide sequence ID" value="NZ_JAAOZC010000001.1"/>
</dbReference>
<accession>A0ABX0TSE7</accession>
<feature type="transmembrane region" description="Helical" evidence="1">
    <location>
        <begin position="149"/>
        <end position="170"/>
    </location>
</feature>
<sequence>MTDKIEQNAAVGAGAVFSRGQRAALLAGFALLVMLRIPRAWIRGRFQDEEATVFLAYAWHRPWLDALFRPFAGYWNLGASATTLLVARLVKGGIVALEAAPYLTMTMALAVQLLPAVLILTGSAHWLERRVMVITALLTMAIAPGIEEVFFNVLHIQFHLALCVALILALDSPRRVIVRLGYGVLLFAAPLCGPAALAFLPLFALRGWIDRDWRRLDQFIAFAAGGAVQLLFFYGPSPLRGHVLDPGTIAAAIFVRLIAMPALGFGKAELFGNAIVGSQLRGGSGWWWSVAAAVGVFATLLYLATRRKDAALWLLLSSLSIATVSFGFGMIMLDRYAPFDLDAERYTFLPLVLLGLALAVMASRPDWNPRYACAVALLVMLETGVSRYPRPLIGLRDGPSWPAEVAAWRRDHHHPLAVWPRPWKADLSDQARVCSPPGADLARSTDPRYCENGWAGAFYRPRPAS</sequence>
<feature type="transmembrane region" description="Helical" evidence="1">
    <location>
        <begin position="182"/>
        <end position="204"/>
    </location>
</feature>
<name>A0ABX0TSE7_9SPHN</name>
<keyword evidence="3" id="KW-1185">Reference proteome</keyword>
<feature type="transmembrane region" description="Helical" evidence="1">
    <location>
        <begin position="345"/>
        <end position="362"/>
    </location>
</feature>
<feature type="transmembrane region" description="Helical" evidence="1">
    <location>
        <begin position="216"/>
        <end position="235"/>
    </location>
</feature>
<dbReference type="Proteomes" id="UP000727456">
    <property type="component" value="Unassembled WGS sequence"/>
</dbReference>
<comment type="caution">
    <text evidence="2">The sequence shown here is derived from an EMBL/GenBank/DDBJ whole genome shotgun (WGS) entry which is preliminary data.</text>
</comment>
<protein>
    <recommendedName>
        <fullName evidence="4">CPBP family intramembrane metalloprotease</fullName>
    </recommendedName>
</protein>
<feature type="transmembrane region" description="Helical" evidence="1">
    <location>
        <begin position="286"/>
        <end position="304"/>
    </location>
</feature>
<reference evidence="2 3" key="1">
    <citation type="submission" date="2020-03" db="EMBL/GenBank/DDBJ databases">
        <title>Genomic Encyclopedia of Type Strains, Phase III (KMG-III): the genomes of soil and plant-associated and newly described type strains.</title>
        <authorList>
            <person name="Whitman W."/>
        </authorList>
    </citation>
    <scope>NUCLEOTIDE SEQUENCE [LARGE SCALE GENOMIC DNA]</scope>
    <source>
        <strain evidence="2 3">CECT 8804</strain>
    </source>
</reference>
<dbReference type="EMBL" id="JAAOZC010000001">
    <property type="protein sequence ID" value="NIJ06536.1"/>
    <property type="molecule type" value="Genomic_DNA"/>
</dbReference>
<keyword evidence="1" id="KW-1133">Transmembrane helix</keyword>
<evidence type="ECO:0008006" key="4">
    <source>
        <dbReference type="Google" id="ProtNLM"/>
    </source>
</evidence>
<feature type="transmembrane region" description="Helical" evidence="1">
    <location>
        <begin position="71"/>
        <end position="90"/>
    </location>
</feature>
<evidence type="ECO:0000256" key="1">
    <source>
        <dbReference type="SAM" id="Phobius"/>
    </source>
</evidence>
<gene>
    <name evidence="2" type="ORF">FHS31_000118</name>
</gene>
<evidence type="ECO:0000313" key="2">
    <source>
        <dbReference type="EMBL" id="NIJ06536.1"/>
    </source>
</evidence>
<proteinExistence type="predicted"/>
<keyword evidence="1" id="KW-0812">Transmembrane</keyword>
<evidence type="ECO:0000313" key="3">
    <source>
        <dbReference type="Proteomes" id="UP000727456"/>
    </source>
</evidence>
<feature type="transmembrane region" description="Helical" evidence="1">
    <location>
        <begin position="311"/>
        <end position="333"/>
    </location>
</feature>
<organism evidence="2 3">
    <name type="scientific">Sphingomonas vulcanisoli</name>
    <dbReference type="NCBI Taxonomy" id="1658060"/>
    <lineage>
        <taxon>Bacteria</taxon>
        <taxon>Pseudomonadati</taxon>
        <taxon>Pseudomonadota</taxon>
        <taxon>Alphaproteobacteria</taxon>
        <taxon>Sphingomonadales</taxon>
        <taxon>Sphingomonadaceae</taxon>
        <taxon>Sphingomonas</taxon>
    </lineage>
</organism>
<feature type="transmembrane region" description="Helical" evidence="1">
    <location>
        <begin position="102"/>
        <end position="120"/>
    </location>
</feature>
<keyword evidence="1" id="KW-0472">Membrane</keyword>